<dbReference type="AlphaFoldDB" id="A0A2J6RYF6"/>
<dbReference type="Proteomes" id="UP000235786">
    <property type="component" value="Unassembled WGS sequence"/>
</dbReference>
<reference evidence="1 2" key="1">
    <citation type="submission" date="2016-04" db="EMBL/GenBank/DDBJ databases">
        <title>A degradative enzymes factory behind the ericoid mycorrhizal symbiosis.</title>
        <authorList>
            <consortium name="DOE Joint Genome Institute"/>
            <person name="Martino E."/>
            <person name="Morin E."/>
            <person name="Grelet G."/>
            <person name="Kuo A."/>
            <person name="Kohler A."/>
            <person name="Daghino S."/>
            <person name="Barry K."/>
            <person name="Choi C."/>
            <person name="Cichocki N."/>
            <person name="Clum A."/>
            <person name="Copeland A."/>
            <person name="Hainaut M."/>
            <person name="Haridas S."/>
            <person name="Labutti K."/>
            <person name="Lindquist E."/>
            <person name="Lipzen A."/>
            <person name="Khouja H.-R."/>
            <person name="Murat C."/>
            <person name="Ohm R."/>
            <person name="Olson A."/>
            <person name="Spatafora J."/>
            <person name="Veneault-Fourrey C."/>
            <person name="Henrissat B."/>
            <person name="Grigoriev I."/>
            <person name="Martin F."/>
            <person name="Perotto S."/>
        </authorList>
    </citation>
    <scope>NUCLEOTIDE SEQUENCE [LARGE SCALE GENOMIC DNA]</scope>
    <source>
        <strain evidence="1 2">F</strain>
    </source>
</reference>
<dbReference type="STRING" id="1149755.A0A2J6RYF6"/>
<evidence type="ECO:0000313" key="1">
    <source>
        <dbReference type="EMBL" id="PMD43542.1"/>
    </source>
</evidence>
<proteinExistence type="predicted"/>
<accession>A0A2J6RYF6</accession>
<organism evidence="1 2">
    <name type="scientific">Hyaloscypha variabilis (strain UAMH 11265 / GT02V1 / F)</name>
    <name type="common">Meliniomyces variabilis</name>
    <dbReference type="NCBI Taxonomy" id="1149755"/>
    <lineage>
        <taxon>Eukaryota</taxon>
        <taxon>Fungi</taxon>
        <taxon>Dikarya</taxon>
        <taxon>Ascomycota</taxon>
        <taxon>Pezizomycotina</taxon>
        <taxon>Leotiomycetes</taxon>
        <taxon>Helotiales</taxon>
        <taxon>Hyaloscyphaceae</taxon>
        <taxon>Hyaloscypha</taxon>
        <taxon>Hyaloscypha variabilis</taxon>
    </lineage>
</organism>
<gene>
    <name evidence="1" type="ORF">L207DRAFT_631625</name>
</gene>
<evidence type="ECO:0008006" key="3">
    <source>
        <dbReference type="Google" id="ProtNLM"/>
    </source>
</evidence>
<dbReference type="OrthoDB" id="4191831at2759"/>
<keyword evidence="2" id="KW-1185">Reference proteome</keyword>
<evidence type="ECO:0000313" key="2">
    <source>
        <dbReference type="Proteomes" id="UP000235786"/>
    </source>
</evidence>
<dbReference type="EMBL" id="KZ613942">
    <property type="protein sequence ID" value="PMD43542.1"/>
    <property type="molecule type" value="Genomic_DNA"/>
</dbReference>
<protein>
    <recommendedName>
        <fullName evidence="3">F-box domain-containing protein</fullName>
    </recommendedName>
</protein>
<name>A0A2J6RYF6_HYAVF</name>
<sequence>MDWKIEDDWGGFRDIHQRPDRAEELGIEHHTAISLQTLPNELIQEIIKLAPHPQTSLSLCSKRLHNLTTPILYDNVSLTHQKSYPFFVRTISCRPDLTSHVRHFHTSAYTADWDFDLDFLTLNHKRWIRQSLPTVFGESACNYWFREIFAFRPRYRKLTAAAWDAITAFLLCLFSGLQSIDMKPYGLLVAKYFHIDMVLEQASWGKAMIKSMSRSVLSNLRSVSIGGSQQSRRLSIYYALPFLEVNSVRRVRISYLRDDIWSSLSFPSVLETTDLALLNSHLSHGSMQRILSLFNSLKRFQYQYGVANRQDHHLLPPPLIIKENLLGSRNTLEQLMISDDRREPYQDWMLISGTPIGSLRQFSRLSVIKADALVLLGEEYRTTPSTEEGLEKTRSFTIDQCIDFIHSLPTSLEHLTIWKNTTAIVKCLGYMFSLAGNLLPPHFKSMTLFFRSQIDAPSDSEMEEWAERASKLGVVLRWERTLKGLPIDQWQRRIEDAFE</sequence>